<reference evidence="7" key="2">
    <citation type="submission" date="2018-02" db="UniProtKB">
        <authorList>
            <consortium name="EnsemblPlants"/>
        </authorList>
    </citation>
    <scope>IDENTIFICATION</scope>
    <source>
        <strain evidence="7">Williams 82</strain>
    </source>
</reference>
<keyword evidence="3" id="KW-0804">Transcription</keyword>
<dbReference type="GO" id="GO:0046983">
    <property type="term" value="F:protein dimerization activity"/>
    <property type="evidence" value="ECO:0007669"/>
    <property type="project" value="InterPro"/>
</dbReference>
<dbReference type="Proteomes" id="UP000008827">
    <property type="component" value="Chromosome 18"/>
</dbReference>
<protein>
    <recommendedName>
        <fullName evidence="9">BHLH domain-containing protein</fullName>
    </recommendedName>
</protein>
<reference evidence="6 7" key="1">
    <citation type="journal article" date="2010" name="Nature">
        <title>Genome sequence of the palaeopolyploid soybean.</title>
        <authorList>
            <person name="Schmutz J."/>
            <person name="Cannon S.B."/>
            <person name="Schlueter J."/>
            <person name="Ma J."/>
            <person name="Mitros T."/>
            <person name="Nelson W."/>
            <person name="Hyten D.L."/>
            <person name="Song Q."/>
            <person name="Thelen J.J."/>
            <person name="Cheng J."/>
            <person name="Xu D."/>
            <person name="Hellsten U."/>
            <person name="May G.D."/>
            <person name="Yu Y."/>
            <person name="Sakurai T."/>
            <person name="Umezawa T."/>
            <person name="Bhattacharyya M.K."/>
            <person name="Sandhu D."/>
            <person name="Valliyodan B."/>
            <person name="Lindquist E."/>
            <person name="Peto M."/>
            <person name="Grant D."/>
            <person name="Shu S."/>
            <person name="Goodstein D."/>
            <person name="Barry K."/>
            <person name="Futrell-Griggs M."/>
            <person name="Abernathy B."/>
            <person name="Du J."/>
            <person name="Tian Z."/>
            <person name="Zhu L."/>
            <person name="Gill N."/>
            <person name="Joshi T."/>
            <person name="Libault M."/>
            <person name="Sethuraman A."/>
            <person name="Zhang X.-C."/>
            <person name="Shinozaki K."/>
            <person name="Nguyen H.T."/>
            <person name="Wing R.A."/>
            <person name="Cregan P."/>
            <person name="Specht J."/>
            <person name="Grimwood J."/>
            <person name="Rokhsar D."/>
            <person name="Stacey G."/>
            <person name="Shoemaker R.C."/>
            <person name="Jackson S.A."/>
        </authorList>
    </citation>
    <scope>NUCLEOTIDE SEQUENCE [LARGE SCALE GENOMIC DNA]</scope>
    <source>
        <strain evidence="7">cv. Williams 82</strain>
        <tissue evidence="6">Callus</tissue>
    </source>
</reference>
<reference evidence="6" key="3">
    <citation type="submission" date="2018-07" db="EMBL/GenBank/DDBJ databases">
        <title>WGS assembly of Glycine max.</title>
        <authorList>
            <person name="Schmutz J."/>
            <person name="Cannon S."/>
            <person name="Schlueter J."/>
            <person name="Ma J."/>
            <person name="Mitros T."/>
            <person name="Nelson W."/>
            <person name="Hyten D."/>
            <person name="Song Q."/>
            <person name="Thelen J."/>
            <person name="Cheng J."/>
            <person name="Xu D."/>
            <person name="Hellsten U."/>
            <person name="May G."/>
            <person name="Yu Y."/>
            <person name="Sakurai T."/>
            <person name="Umezawa T."/>
            <person name="Bhattacharyya M."/>
            <person name="Sandhu D."/>
            <person name="Valliyodan B."/>
            <person name="Lindquist E."/>
            <person name="Peto M."/>
            <person name="Grant D."/>
            <person name="Shu S."/>
            <person name="Goodstein D."/>
            <person name="Barry K."/>
            <person name="Futrell-Griggs M."/>
            <person name="Abernathy B."/>
            <person name="Du J."/>
            <person name="Tian Z."/>
            <person name="Zhu L."/>
            <person name="Gill N."/>
            <person name="Joshi T."/>
            <person name="Libault M."/>
            <person name="Sethuraman A."/>
            <person name="Zhang X."/>
            <person name="Shinozaki K."/>
            <person name="Nguyen H."/>
            <person name="Wing R."/>
            <person name="Cregan P."/>
            <person name="Specht J."/>
            <person name="Grimwood J."/>
            <person name="Rokhsar D."/>
            <person name="Stacey G."/>
            <person name="Shoemaker R."/>
            <person name="Jackson S."/>
        </authorList>
    </citation>
    <scope>NUCLEOTIDE SEQUENCE</scope>
    <source>
        <tissue evidence="6">Callus</tissue>
    </source>
</reference>
<dbReference type="InterPro" id="IPR044660">
    <property type="entry name" value="IBH1-like"/>
</dbReference>
<evidence type="ECO:0000313" key="6">
    <source>
        <dbReference type="EMBL" id="KRG99298.1"/>
    </source>
</evidence>
<dbReference type="SUPFAM" id="SSF47459">
    <property type="entry name" value="HLH, helix-loop-helix DNA-binding domain"/>
    <property type="match status" value="1"/>
</dbReference>
<evidence type="ECO:0000256" key="4">
    <source>
        <dbReference type="ARBA" id="ARBA00023242"/>
    </source>
</evidence>
<keyword evidence="4" id="KW-0539">Nucleus</keyword>
<dbReference type="EnsemblPlants" id="KRG99298">
    <property type="protein sequence ID" value="KRG99298"/>
    <property type="gene ID" value="GLYMA_18G135000"/>
</dbReference>
<evidence type="ECO:0000256" key="3">
    <source>
        <dbReference type="ARBA" id="ARBA00023163"/>
    </source>
</evidence>
<dbReference type="GO" id="GO:0006355">
    <property type="term" value="P:regulation of DNA-templated transcription"/>
    <property type="evidence" value="ECO:0007669"/>
    <property type="project" value="InterPro"/>
</dbReference>
<proteinExistence type="predicted"/>
<evidence type="ECO:0008006" key="9">
    <source>
        <dbReference type="Google" id="ProtNLM"/>
    </source>
</evidence>
<evidence type="ECO:0000313" key="7">
    <source>
        <dbReference type="EnsemblPlants" id="KRG99298"/>
    </source>
</evidence>
<accession>A0A0R0F805</accession>
<evidence type="ECO:0000256" key="2">
    <source>
        <dbReference type="ARBA" id="ARBA00023015"/>
    </source>
</evidence>
<dbReference type="Gramene" id="KRG99299">
    <property type="protein sequence ID" value="KRG99299"/>
    <property type="gene ID" value="GLYMA_18G135000"/>
</dbReference>
<dbReference type="InterPro" id="IPR036638">
    <property type="entry name" value="HLH_DNA-bd_sf"/>
</dbReference>
<feature type="region of interest" description="Disordered" evidence="5">
    <location>
        <begin position="1"/>
        <end position="24"/>
    </location>
</feature>
<name>A0A0R0F805_SOYBN</name>
<dbReference type="SMR" id="A0A0R0F805"/>
<dbReference type="AlphaFoldDB" id="A0A0R0F805"/>
<keyword evidence="2" id="KW-0805">Transcription regulation</keyword>
<comment type="subcellular location">
    <subcellularLocation>
        <location evidence="1">Nucleus</location>
    </subcellularLocation>
</comment>
<dbReference type="PANTHER" id="PTHR33124">
    <property type="entry name" value="TRANSCRIPTION FACTOR IBH1-LIKE 1"/>
    <property type="match status" value="1"/>
</dbReference>
<evidence type="ECO:0000313" key="8">
    <source>
        <dbReference type="Proteomes" id="UP000008827"/>
    </source>
</evidence>
<dbReference type="EMBL" id="CM000851">
    <property type="protein sequence ID" value="KRG99298.1"/>
    <property type="molecule type" value="Genomic_DNA"/>
</dbReference>
<keyword evidence="8" id="KW-1185">Reference proteome</keyword>
<organism evidence="6">
    <name type="scientific">Glycine max</name>
    <name type="common">Soybean</name>
    <name type="synonym">Glycine hispida</name>
    <dbReference type="NCBI Taxonomy" id="3847"/>
    <lineage>
        <taxon>Eukaryota</taxon>
        <taxon>Viridiplantae</taxon>
        <taxon>Streptophyta</taxon>
        <taxon>Embryophyta</taxon>
        <taxon>Tracheophyta</taxon>
        <taxon>Spermatophyta</taxon>
        <taxon>Magnoliopsida</taxon>
        <taxon>eudicotyledons</taxon>
        <taxon>Gunneridae</taxon>
        <taxon>Pentapetalae</taxon>
        <taxon>rosids</taxon>
        <taxon>fabids</taxon>
        <taxon>Fabales</taxon>
        <taxon>Fabaceae</taxon>
        <taxon>Papilionoideae</taxon>
        <taxon>50 kb inversion clade</taxon>
        <taxon>NPAAA clade</taxon>
        <taxon>indigoferoid/millettioid clade</taxon>
        <taxon>Phaseoleae</taxon>
        <taxon>Glycine</taxon>
        <taxon>Glycine subgen. Soja</taxon>
    </lineage>
</organism>
<evidence type="ECO:0000256" key="5">
    <source>
        <dbReference type="SAM" id="MobiDB-lite"/>
    </source>
</evidence>
<dbReference type="GO" id="GO:0005634">
    <property type="term" value="C:nucleus"/>
    <property type="evidence" value="ECO:0007669"/>
    <property type="project" value="UniProtKB-SubCell"/>
</dbReference>
<dbReference type="EMBL" id="CM000851">
    <property type="protein sequence ID" value="KRG99299.1"/>
    <property type="molecule type" value="Genomic_DNA"/>
</dbReference>
<evidence type="ECO:0000256" key="1">
    <source>
        <dbReference type="ARBA" id="ARBA00004123"/>
    </source>
</evidence>
<dbReference type="InParanoid" id="A0A0R0F805"/>
<gene>
    <name evidence="6" type="ORF">GLYMA_18G135000</name>
</gene>
<dbReference type="PANTHER" id="PTHR33124:SF9">
    <property type="entry name" value="TRANSCRIPTION FACTOR"/>
    <property type="match status" value="1"/>
</dbReference>
<dbReference type="Gramene" id="KRG99298">
    <property type="protein sequence ID" value="KRG99298"/>
    <property type="gene ID" value="GLYMA_18G135000"/>
</dbReference>
<dbReference type="OMA" id="FSRMKWR"/>
<dbReference type="OrthoDB" id="1901781at2759"/>
<sequence length="74" mass="8838">MGCKDMAKVKWGRRRRRRQEGVERRMKKLQRLVSGGARMNPDRLFIKTAEHILQLRLQLNVLQALSKIFNARYD</sequence>
<dbReference type="EnsemblPlants" id="KRG99299">
    <property type="protein sequence ID" value="KRG99299"/>
    <property type="gene ID" value="GLYMA_18G135000"/>
</dbReference>